<evidence type="ECO:0000256" key="2">
    <source>
        <dbReference type="SAM" id="Phobius"/>
    </source>
</evidence>
<feature type="transmembrane region" description="Helical" evidence="2">
    <location>
        <begin position="151"/>
        <end position="174"/>
    </location>
</feature>
<proteinExistence type="predicted"/>
<evidence type="ECO:0000313" key="3">
    <source>
        <dbReference type="EMBL" id="KAK9142598.1"/>
    </source>
</evidence>
<protein>
    <submittedName>
        <fullName evidence="3">Uncharacterized protein</fullName>
    </submittedName>
</protein>
<keyword evidence="4" id="KW-1185">Reference proteome</keyword>
<evidence type="ECO:0000256" key="1">
    <source>
        <dbReference type="SAM" id="MobiDB-lite"/>
    </source>
</evidence>
<name>A0AAP0PEV5_9MAGN</name>
<dbReference type="EMBL" id="JBBNAF010000005">
    <property type="protein sequence ID" value="KAK9142598.1"/>
    <property type="molecule type" value="Genomic_DNA"/>
</dbReference>
<keyword evidence="2" id="KW-1133">Transmembrane helix</keyword>
<organism evidence="3 4">
    <name type="scientific">Stephania yunnanensis</name>
    <dbReference type="NCBI Taxonomy" id="152371"/>
    <lineage>
        <taxon>Eukaryota</taxon>
        <taxon>Viridiplantae</taxon>
        <taxon>Streptophyta</taxon>
        <taxon>Embryophyta</taxon>
        <taxon>Tracheophyta</taxon>
        <taxon>Spermatophyta</taxon>
        <taxon>Magnoliopsida</taxon>
        <taxon>Ranunculales</taxon>
        <taxon>Menispermaceae</taxon>
        <taxon>Menispermoideae</taxon>
        <taxon>Cissampelideae</taxon>
        <taxon>Stephania</taxon>
    </lineage>
</organism>
<dbReference type="AlphaFoldDB" id="A0AAP0PEV5"/>
<keyword evidence="2" id="KW-0812">Transmembrane</keyword>
<evidence type="ECO:0000313" key="4">
    <source>
        <dbReference type="Proteomes" id="UP001420932"/>
    </source>
</evidence>
<gene>
    <name evidence="3" type="ORF">Syun_011998</name>
</gene>
<dbReference type="Proteomes" id="UP001420932">
    <property type="component" value="Unassembled WGS sequence"/>
</dbReference>
<feature type="region of interest" description="Disordered" evidence="1">
    <location>
        <begin position="57"/>
        <end position="76"/>
    </location>
</feature>
<reference evidence="3 4" key="1">
    <citation type="submission" date="2024-01" db="EMBL/GenBank/DDBJ databases">
        <title>Genome assemblies of Stephania.</title>
        <authorList>
            <person name="Yang L."/>
        </authorList>
    </citation>
    <scope>NUCLEOTIDE SEQUENCE [LARGE SCALE GENOMIC DNA]</scope>
    <source>
        <strain evidence="3">YNDBR</strain>
        <tissue evidence="3">Leaf</tissue>
    </source>
</reference>
<accession>A0AAP0PEV5</accession>
<sequence>MKCRDNLSTLDSATSLTNRCLRRLPEKESRTGLQEPKSSFSSDGEFVVWIFRRDSGHDDNDEHANDKAHSDAKEPPQEEAIASALSILYEVGLGLILLDGLMRKGHRTMRVLKSVRDECRSKYHFWGLTPEPDLVRLVLGIKPHFFLMTPLFLPLLMFVLYHFIFLSIGVGFGLTPRRVWAEETIPLPFLTSDNPAS</sequence>
<keyword evidence="2" id="KW-0472">Membrane</keyword>
<comment type="caution">
    <text evidence="3">The sequence shown here is derived from an EMBL/GenBank/DDBJ whole genome shotgun (WGS) entry which is preliminary data.</text>
</comment>